<dbReference type="EMBL" id="JADPUN010000048">
    <property type="protein sequence ID" value="MBF9127944.1"/>
    <property type="molecule type" value="Genomic_DNA"/>
</dbReference>
<name>A0ABS0GPK6_9ACTN</name>
<dbReference type="Proteomes" id="UP000638560">
    <property type="component" value="Unassembled WGS sequence"/>
</dbReference>
<accession>A0ABS0GPK6</accession>
<comment type="caution">
    <text evidence="1">The sequence shown here is derived from an EMBL/GenBank/DDBJ whole genome shotgun (WGS) entry which is preliminary data.</text>
</comment>
<protein>
    <submittedName>
        <fullName evidence="1">Uncharacterized protein</fullName>
    </submittedName>
</protein>
<organism evidence="1 2">
    <name type="scientific">Plantactinospora alkalitolerans</name>
    <dbReference type="NCBI Taxonomy" id="2789879"/>
    <lineage>
        <taxon>Bacteria</taxon>
        <taxon>Bacillati</taxon>
        <taxon>Actinomycetota</taxon>
        <taxon>Actinomycetes</taxon>
        <taxon>Micromonosporales</taxon>
        <taxon>Micromonosporaceae</taxon>
        <taxon>Plantactinospora</taxon>
    </lineage>
</organism>
<sequence length="195" mass="20893">MPDLVTLLTTDDAEPVTLSSTEVEVWWLEAAGDTYPGRQGLQVVLDVIKESGADDGQFAFRPSGWEVRLSRSAAQSLLTSAILGGVLAVVGADQLPAAVLAAAVPLLFDIQKVRLSGGEHYLLARLRAVPGATGSTTTAEELHALLPEELRDQTSLVDFMEFLDACHRAGQADVNADGSVLLHALADRKFRINFR</sequence>
<evidence type="ECO:0000313" key="2">
    <source>
        <dbReference type="Proteomes" id="UP000638560"/>
    </source>
</evidence>
<reference evidence="1 2" key="1">
    <citation type="submission" date="2020-11" db="EMBL/GenBank/DDBJ databases">
        <title>A novel isolate from a Black sea contaminated sediment with potential to produce alkanes: Plantactinospora alkalitolerans sp. nov.</title>
        <authorList>
            <person name="Carro L."/>
            <person name="Veyisoglu A."/>
            <person name="Guven K."/>
            <person name="Schumann P."/>
            <person name="Klenk H.-P."/>
            <person name="Sahin N."/>
        </authorList>
    </citation>
    <scope>NUCLEOTIDE SEQUENCE [LARGE SCALE GENOMIC DNA]</scope>
    <source>
        <strain evidence="1 2">S1510</strain>
    </source>
</reference>
<keyword evidence="2" id="KW-1185">Reference proteome</keyword>
<dbReference type="RefSeq" id="WP_196199608.1">
    <property type="nucleotide sequence ID" value="NZ_JADPUN010000048.1"/>
</dbReference>
<evidence type="ECO:0000313" key="1">
    <source>
        <dbReference type="EMBL" id="MBF9127944.1"/>
    </source>
</evidence>
<proteinExistence type="predicted"/>
<gene>
    <name evidence="1" type="ORF">I0C86_02870</name>
</gene>